<dbReference type="RefSeq" id="WP_115567355.1">
    <property type="nucleotide sequence ID" value="NZ_QRGR01000025.1"/>
</dbReference>
<sequence>MEKAEMNIEKLLEHPFINKAAVAAALFPNQKYPKQTLNNKLNEVIAGTGKQRMTEQDKTRVRALIKRFIEEIR</sequence>
<dbReference type="EMBL" id="QRGR01000025">
    <property type="protein sequence ID" value="RDV13296.1"/>
    <property type="molecule type" value="Genomic_DNA"/>
</dbReference>
<reference evidence="2" key="1">
    <citation type="submission" date="2018-08" db="EMBL/GenBank/DDBJ databases">
        <authorList>
            <person name="Liu Z.-W."/>
            <person name="Du Z.-J."/>
        </authorList>
    </citation>
    <scope>NUCLEOTIDE SEQUENCE [LARGE SCALE GENOMIC DNA]</scope>
    <source>
        <strain evidence="2">H4X</strain>
    </source>
</reference>
<protein>
    <submittedName>
        <fullName evidence="1">Uncharacterized protein</fullName>
    </submittedName>
</protein>
<dbReference type="OrthoDB" id="9806837at2"/>
<name>A0A3D8L7M8_9BACT</name>
<evidence type="ECO:0000313" key="1">
    <source>
        <dbReference type="EMBL" id="RDV13296.1"/>
    </source>
</evidence>
<gene>
    <name evidence="1" type="ORF">DXT99_19945</name>
</gene>
<proteinExistence type="predicted"/>
<accession>A0A3D8L7M8</accession>
<dbReference type="Proteomes" id="UP000256708">
    <property type="component" value="Unassembled WGS sequence"/>
</dbReference>
<comment type="caution">
    <text evidence="1">The sequence shown here is derived from an EMBL/GenBank/DDBJ whole genome shotgun (WGS) entry which is preliminary data.</text>
</comment>
<organism evidence="1 2">
    <name type="scientific">Pontibacter diazotrophicus</name>
    <dbReference type="NCBI Taxonomy" id="1400979"/>
    <lineage>
        <taxon>Bacteria</taxon>
        <taxon>Pseudomonadati</taxon>
        <taxon>Bacteroidota</taxon>
        <taxon>Cytophagia</taxon>
        <taxon>Cytophagales</taxon>
        <taxon>Hymenobacteraceae</taxon>
        <taxon>Pontibacter</taxon>
    </lineage>
</organism>
<dbReference type="AlphaFoldDB" id="A0A3D8L7M8"/>
<evidence type="ECO:0000313" key="2">
    <source>
        <dbReference type="Proteomes" id="UP000256708"/>
    </source>
</evidence>
<keyword evidence="2" id="KW-1185">Reference proteome</keyword>